<feature type="unsure residue" description="E or Q" evidence="3">
    <location>
        <position position="161"/>
    </location>
</feature>
<dbReference type="PROSITE" id="PS50969">
    <property type="entry name" value="FCP1"/>
    <property type="match status" value="1"/>
</dbReference>
<keyword evidence="3" id="KW-0378">Hydrolase</keyword>
<protein>
    <submittedName>
        <fullName evidence="3">Haloacid dehalogenase-like hydrolase</fullName>
    </submittedName>
</protein>
<keyword evidence="1" id="KW-1133">Transmembrane helix</keyword>
<dbReference type="InterPro" id="IPR004274">
    <property type="entry name" value="FCP1_dom"/>
</dbReference>
<accession>A0AAU7SSF6</accession>
<evidence type="ECO:0000259" key="2">
    <source>
        <dbReference type="PROSITE" id="PS50969"/>
    </source>
</evidence>
<feature type="transmembrane region" description="Helical" evidence="1">
    <location>
        <begin position="54"/>
        <end position="76"/>
    </location>
</feature>
<dbReference type="Gene3D" id="3.40.50.1000">
    <property type="entry name" value="HAD superfamily/HAD-like"/>
    <property type="match status" value="1"/>
</dbReference>
<dbReference type="SUPFAM" id="SSF56784">
    <property type="entry name" value="HAD-like"/>
    <property type="match status" value="1"/>
</dbReference>
<proteinExistence type="predicted"/>
<sequence>MNVILDLDETIINTHLSRTFTPRHFKRAKLFHYKMMSKKYIVIARPGLEAFLDWLFANFTVSVWTAATRAYAFFVIKYFIMNNPNRVPLYIFSSEHCCASQKKGKSHKDLSILYKRFPHQYSPHNTVIIDDREDICEHQKKNSYCIPPFFFLKHKSYNDMELKKVKKFLKNFS</sequence>
<organism evidence="3">
    <name type="scientific">Heteronotia binoei irido-like virus</name>
    <dbReference type="NCBI Taxonomy" id="3141948"/>
    <lineage>
        <taxon>Viruses</taxon>
        <taxon>Varidnaviria</taxon>
        <taxon>Bamfordvirae</taxon>
        <taxon>Nucleocytoviricota</taxon>
        <taxon>Megaviricetes</taxon>
        <taxon>Pimascovirales</taxon>
        <taxon>Pimascovirales incertae sedis</taxon>
        <taxon>Iridoviridae</taxon>
    </lineage>
</organism>
<evidence type="ECO:0000313" key="3">
    <source>
        <dbReference type="EMBL" id="XBU06246.1"/>
    </source>
</evidence>
<keyword evidence="1" id="KW-0472">Membrane</keyword>
<dbReference type="InterPro" id="IPR036412">
    <property type="entry name" value="HAD-like_sf"/>
</dbReference>
<name>A0AAU7SSF6_9VIRU</name>
<reference evidence="3" key="2">
    <citation type="submission" date="2024-03" db="EMBL/GenBank/DDBJ databases">
        <authorList>
            <person name="Mahar J.E."/>
            <person name="Wille M."/>
            <person name="Harvey E."/>
            <person name="Moritz C.C."/>
            <person name="Holmes E.C."/>
        </authorList>
    </citation>
    <scope>NUCLEOTIDE SEQUENCE</scope>
    <source>
        <strain evidence="3">Hbin-M_C35</strain>
    </source>
</reference>
<dbReference type="InterPro" id="IPR050365">
    <property type="entry name" value="TIM50"/>
</dbReference>
<dbReference type="Pfam" id="PF03031">
    <property type="entry name" value="NIF"/>
    <property type="match status" value="1"/>
</dbReference>
<dbReference type="InterPro" id="IPR023214">
    <property type="entry name" value="HAD_sf"/>
</dbReference>
<dbReference type="EMBL" id="PP711193">
    <property type="protein sequence ID" value="XBU06246.1"/>
    <property type="molecule type" value="Genomic_DNA"/>
</dbReference>
<dbReference type="SMART" id="SM00577">
    <property type="entry name" value="CPDc"/>
    <property type="match status" value="1"/>
</dbReference>
<feature type="domain" description="FCP1 homology" evidence="2">
    <location>
        <begin position="1"/>
        <end position="172"/>
    </location>
</feature>
<reference evidence="3" key="1">
    <citation type="journal article" date="2024" name="Virus Evol.">
        <title>The diverse liver viromes of Australian geckos and skinks are dominated by hepaciviruses and picornaviruses and reflect host taxonomy and habitat.</title>
        <authorList>
            <person name="Mahar J.E."/>
            <person name="Wille M."/>
            <person name="Harvey E."/>
            <person name="Moritz C.C."/>
            <person name="Holmes E.C."/>
        </authorList>
    </citation>
    <scope>NUCLEOTIDE SEQUENCE</scope>
    <source>
        <strain evidence="3">Hbin-M_C35</strain>
    </source>
</reference>
<dbReference type="PANTHER" id="PTHR12210">
    <property type="entry name" value="DULLARD PROTEIN PHOSPHATASE"/>
    <property type="match status" value="1"/>
</dbReference>
<evidence type="ECO:0000256" key="1">
    <source>
        <dbReference type="SAM" id="Phobius"/>
    </source>
</evidence>
<keyword evidence="1" id="KW-0812">Transmembrane</keyword>
<dbReference type="GO" id="GO:0016787">
    <property type="term" value="F:hydrolase activity"/>
    <property type="evidence" value="ECO:0007669"/>
    <property type="project" value="UniProtKB-KW"/>
</dbReference>